<dbReference type="AlphaFoldDB" id="A0AAW2H711"/>
<name>A0AAW2H711_9NEOP</name>
<dbReference type="GO" id="GO:0016020">
    <property type="term" value="C:membrane"/>
    <property type="evidence" value="ECO:0007669"/>
    <property type="project" value="TreeGrafter"/>
</dbReference>
<dbReference type="GO" id="GO:0004467">
    <property type="term" value="F:long-chain fatty acid-CoA ligase activity"/>
    <property type="evidence" value="ECO:0007669"/>
    <property type="project" value="UniProtKB-EC"/>
</dbReference>
<feature type="domain" description="AMP-dependent synthetase/ligase" evidence="4">
    <location>
        <begin position="369"/>
        <end position="774"/>
    </location>
</feature>
<keyword evidence="2" id="KW-0443">Lipid metabolism</keyword>
<accession>A0AAW2H711</accession>
<dbReference type="InterPro" id="IPR042099">
    <property type="entry name" value="ANL_N_sf"/>
</dbReference>
<evidence type="ECO:0000256" key="2">
    <source>
        <dbReference type="ARBA" id="ARBA00022832"/>
    </source>
</evidence>
<sequence length="930" mass="104351">MQPCMDAGLEMLLRELRGKRSRLAEERAARCGELRLFVKSNLGVFQRVLDAETRCLDESGARDDVAFVFGDRLQRAAQHCRERTRAAFRLSMVPAEEDVSPGRRRLGTRERGCARRLDSVLKMVYAIDALRRSASEGGAVRSEAHNLRLVVNIVSMTCRFLNGRDELCSLGPEDLAWPYSRSYADALGRDFHVPFDIEDMGEFVVGQKIRLLEQGIAGVTGLCAGDLETLLSYSFARDHGDDEILREGEAGGCGAEAQAFCAVLRGVLGDTRLCERRKALVFSYIVMRPFEGLRGTARGLCRAVSRMPPLGPLLQNSALNTMEFDGESYKHQKYMEGVTSLSDGSETLLELFINQCQVFPGGNAYGVIKDEEIVWISYRDALGEVLGLYSYFAEDIGKGSIVGIYSVNRYEWMVSEHAIYALGGVSCPLYSTYGVGALSHILKQTEMETCFMSGEKADSLYEDVLRYTRTHLRRAVVFDAFESEEKYRELGIDVVRFRDAARAAQPVDTLMARLMDDTRLPHVGDLATICYTSGTSGMPKGVMLTHKNFIASIAAFFRSTEGYRFYKVTHEDVYISYLPLAHVMERICVHTMLSKGAAIGFYRGVVKELARDYKIIRPTFVAGVPRVFNLFRDRILEQVARKGVLQQCMFYMALRWKYFLQRFGCCTSVLDHIVFNKVRREFGGRIRACLSGSAPMNKDVVRFLQAVLSCRIFQGYGQTETTAASIVSTMEENTVDTVGIPFPSNKIKLVSLGDEHDGQFEILVKGDNVFQGYFKNEVATRECFDEDGWLRTGDMGVVENGLFKIVGRKKETFKTSQGEYIVPEKIESMLQCPEVEDILVTGRSTKDFVVAVAVCTRDLDDAHVEDAVRALASRAVEKRAMMKFEAPRKIAVLRKPFSSLGEFLTPTGKKKRAHLERALKTHIDRLYGES</sequence>
<keyword evidence="2" id="KW-0276">Fatty acid metabolism</keyword>
<evidence type="ECO:0000259" key="4">
    <source>
        <dbReference type="Pfam" id="PF00501"/>
    </source>
</evidence>
<comment type="caution">
    <text evidence="5">The sequence shown here is derived from an EMBL/GenBank/DDBJ whole genome shotgun (WGS) entry which is preliminary data.</text>
</comment>
<dbReference type="PROSITE" id="PS00455">
    <property type="entry name" value="AMP_BINDING"/>
    <property type="match status" value="1"/>
</dbReference>
<reference evidence="5" key="1">
    <citation type="journal article" date="2024" name="Gigascience">
        <title>Chromosome-level genome of the poultry shaft louse Menopon gallinae provides insight into the host-switching and adaptive evolution of parasitic lice.</title>
        <authorList>
            <person name="Xu Y."/>
            <person name="Ma L."/>
            <person name="Liu S."/>
            <person name="Liang Y."/>
            <person name="Liu Q."/>
            <person name="He Z."/>
            <person name="Tian L."/>
            <person name="Duan Y."/>
            <person name="Cai W."/>
            <person name="Li H."/>
            <person name="Song F."/>
        </authorList>
    </citation>
    <scope>NUCLEOTIDE SEQUENCE</scope>
    <source>
        <strain evidence="5">Cailab_2023a</strain>
    </source>
</reference>
<organism evidence="5">
    <name type="scientific">Menopon gallinae</name>
    <name type="common">poultry shaft louse</name>
    <dbReference type="NCBI Taxonomy" id="328185"/>
    <lineage>
        <taxon>Eukaryota</taxon>
        <taxon>Metazoa</taxon>
        <taxon>Ecdysozoa</taxon>
        <taxon>Arthropoda</taxon>
        <taxon>Hexapoda</taxon>
        <taxon>Insecta</taxon>
        <taxon>Pterygota</taxon>
        <taxon>Neoptera</taxon>
        <taxon>Paraneoptera</taxon>
        <taxon>Psocodea</taxon>
        <taxon>Troctomorpha</taxon>
        <taxon>Phthiraptera</taxon>
        <taxon>Amblycera</taxon>
        <taxon>Menoponidae</taxon>
        <taxon>Menopon</taxon>
    </lineage>
</organism>
<dbReference type="PANTHER" id="PTHR43272:SF107">
    <property type="entry name" value="LONG-CHAIN-FATTY-ACID--COA LIGASE 5"/>
    <property type="match status" value="1"/>
</dbReference>
<dbReference type="PANTHER" id="PTHR43272">
    <property type="entry name" value="LONG-CHAIN-FATTY-ACID--COA LIGASE"/>
    <property type="match status" value="1"/>
</dbReference>
<gene>
    <name evidence="5" type="ORF">PYX00_011262</name>
</gene>
<dbReference type="SUPFAM" id="SSF56801">
    <property type="entry name" value="Acetyl-CoA synthetase-like"/>
    <property type="match status" value="1"/>
</dbReference>
<protein>
    <recommendedName>
        <fullName evidence="3">long-chain-fatty-acid--CoA ligase</fullName>
        <ecNumber evidence="3">6.2.1.3</ecNumber>
    </recommendedName>
</protein>
<dbReference type="Pfam" id="PF00501">
    <property type="entry name" value="AMP-binding"/>
    <property type="match status" value="1"/>
</dbReference>
<evidence type="ECO:0000256" key="1">
    <source>
        <dbReference type="ARBA" id="ARBA00022598"/>
    </source>
</evidence>
<dbReference type="InterPro" id="IPR020845">
    <property type="entry name" value="AMP-binding_CS"/>
</dbReference>
<dbReference type="EC" id="6.2.1.3" evidence="3"/>
<dbReference type="EMBL" id="JARGDH010000006">
    <property type="protein sequence ID" value="KAL0265550.1"/>
    <property type="molecule type" value="Genomic_DNA"/>
</dbReference>
<dbReference type="Gene3D" id="3.40.50.12780">
    <property type="entry name" value="N-terminal domain of ligase-like"/>
    <property type="match status" value="1"/>
</dbReference>
<evidence type="ECO:0000313" key="5">
    <source>
        <dbReference type="EMBL" id="KAL0265550.1"/>
    </source>
</evidence>
<dbReference type="GO" id="GO:0005783">
    <property type="term" value="C:endoplasmic reticulum"/>
    <property type="evidence" value="ECO:0007669"/>
    <property type="project" value="TreeGrafter"/>
</dbReference>
<keyword evidence="1" id="KW-0436">Ligase</keyword>
<evidence type="ECO:0000256" key="3">
    <source>
        <dbReference type="ARBA" id="ARBA00026121"/>
    </source>
</evidence>
<proteinExistence type="predicted"/>
<dbReference type="InterPro" id="IPR000873">
    <property type="entry name" value="AMP-dep_synth/lig_dom"/>
</dbReference>